<comment type="similarity">
    <text evidence="2">Belongs to the EamA transporter family.</text>
</comment>
<evidence type="ECO:0000313" key="7">
    <source>
        <dbReference type="EMBL" id="ASU34877.1"/>
    </source>
</evidence>
<evidence type="ECO:0000256" key="4">
    <source>
        <dbReference type="ARBA" id="ARBA00022989"/>
    </source>
</evidence>
<proteinExistence type="inferred from homology"/>
<reference evidence="7 8" key="1">
    <citation type="submission" date="2017-08" db="EMBL/GenBank/DDBJ databases">
        <title>Complete genome sequence of Mucilaginibacter sp. strain BJC16-A31.</title>
        <authorList>
            <consortium name="Henan University of Science and Technology"/>
            <person name="You X."/>
        </authorList>
    </citation>
    <scope>NUCLEOTIDE SEQUENCE [LARGE SCALE GENOMIC DNA]</scope>
    <source>
        <strain evidence="7 8">BJC16-A31</strain>
    </source>
</reference>
<gene>
    <name evidence="7" type="ORF">MuYL_2992</name>
</gene>
<dbReference type="OrthoDB" id="1524053at2"/>
<evidence type="ECO:0000256" key="1">
    <source>
        <dbReference type="ARBA" id="ARBA00004141"/>
    </source>
</evidence>
<organism evidence="7 8">
    <name type="scientific">Mucilaginibacter xinganensis</name>
    <dbReference type="NCBI Taxonomy" id="1234841"/>
    <lineage>
        <taxon>Bacteria</taxon>
        <taxon>Pseudomonadati</taxon>
        <taxon>Bacteroidota</taxon>
        <taxon>Sphingobacteriia</taxon>
        <taxon>Sphingobacteriales</taxon>
        <taxon>Sphingobacteriaceae</taxon>
        <taxon>Mucilaginibacter</taxon>
    </lineage>
</organism>
<evidence type="ECO:0000256" key="3">
    <source>
        <dbReference type="ARBA" id="ARBA00022692"/>
    </source>
</evidence>
<evidence type="ECO:0000256" key="6">
    <source>
        <dbReference type="SAM" id="Phobius"/>
    </source>
</evidence>
<keyword evidence="8" id="KW-1185">Reference proteome</keyword>
<feature type="transmembrane region" description="Helical" evidence="6">
    <location>
        <begin position="31"/>
        <end position="47"/>
    </location>
</feature>
<keyword evidence="5 6" id="KW-0472">Membrane</keyword>
<dbReference type="PANTHER" id="PTHR32322">
    <property type="entry name" value="INNER MEMBRANE TRANSPORTER"/>
    <property type="match status" value="1"/>
</dbReference>
<protein>
    <submittedName>
        <fullName evidence="7">Transporter</fullName>
    </submittedName>
</protein>
<dbReference type="Gene3D" id="1.10.3730.20">
    <property type="match status" value="1"/>
</dbReference>
<dbReference type="GO" id="GO:0016020">
    <property type="term" value="C:membrane"/>
    <property type="evidence" value="ECO:0007669"/>
    <property type="project" value="UniProtKB-SubCell"/>
</dbReference>
<evidence type="ECO:0000256" key="2">
    <source>
        <dbReference type="ARBA" id="ARBA00007362"/>
    </source>
</evidence>
<keyword evidence="3 6" id="KW-0812">Transmembrane</keyword>
<dbReference type="Proteomes" id="UP000215002">
    <property type="component" value="Chromosome"/>
</dbReference>
<feature type="transmembrane region" description="Helical" evidence="6">
    <location>
        <begin position="90"/>
        <end position="107"/>
    </location>
</feature>
<dbReference type="RefSeq" id="WP_094571165.1">
    <property type="nucleotide sequence ID" value="NZ_CP022743.1"/>
</dbReference>
<feature type="transmembrane region" description="Helical" evidence="6">
    <location>
        <begin position="116"/>
        <end position="133"/>
    </location>
</feature>
<feature type="transmembrane region" description="Helical" evidence="6">
    <location>
        <begin position="239"/>
        <end position="260"/>
    </location>
</feature>
<evidence type="ECO:0000256" key="5">
    <source>
        <dbReference type="ARBA" id="ARBA00023136"/>
    </source>
</evidence>
<dbReference type="InterPro" id="IPR037185">
    <property type="entry name" value="EmrE-like"/>
</dbReference>
<dbReference type="AlphaFoldDB" id="A0A223NYC6"/>
<dbReference type="InterPro" id="IPR050638">
    <property type="entry name" value="AA-Vitamin_Transporters"/>
</dbReference>
<name>A0A223NYC6_9SPHI</name>
<evidence type="ECO:0000313" key="8">
    <source>
        <dbReference type="Proteomes" id="UP000215002"/>
    </source>
</evidence>
<accession>A0A223NYC6</accession>
<feature type="transmembrane region" description="Helical" evidence="6">
    <location>
        <begin position="204"/>
        <end position="227"/>
    </location>
</feature>
<dbReference type="PANTHER" id="PTHR32322:SF2">
    <property type="entry name" value="EAMA DOMAIN-CONTAINING PROTEIN"/>
    <property type="match status" value="1"/>
</dbReference>
<feature type="transmembrane region" description="Helical" evidence="6">
    <location>
        <begin position="266"/>
        <end position="283"/>
    </location>
</feature>
<sequence length="295" mass="33094">MLYVFLSICCSVFVSIMLKLAKRYHIDVYQAITWNYSIAIVLTWLFLKPQLNNIGNAPFYLYGLLGLLLPILFVILGASVKTTGIVRTDAAQRLSLFIPVAAAFLFFNETPDVTRVAGLIIGLAAIICLIPWQKQSRPDKAFNNSWIYLVIVFFGMGVIDILFKQVALVKQISTGTSLFIVYSLAFVVAIIGLFYQVINKTMRFSWPHIFIGWVLGIANFGNILFYIKAHQTLSKNPSIVFSSMNIGVIIFGTLLGFFVFREKLSALNKAGILLAIIAIVIIYNPQFFNHLFSHS</sequence>
<dbReference type="KEGG" id="muc:MuYL_2992"/>
<keyword evidence="4 6" id="KW-1133">Transmembrane helix</keyword>
<feature type="transmembrane region" description="Helical" evidence="6">
    <location>
        <begin position="59"/>
        <end position="78"/>
    </location>
</feature>
<comment type="subcellular location">
    <subcellularLocation>
        <location evidence="1">Membrane</location>
        <topology evidence="1">Multi-pass membrane protein</topology>
    </subcellularLocation>
</comment>
<dbReference type="SUPFAM" id="SSF103481">
    <property type="entry name" value="Multidrug resistance efflux transporter EmrE"/>
    <property type="match status" value="2"/>
</dbReference>
<feature type="transmembrane region" description="Helical" evidence="6">
    <location>
        <begin position="175"/>
        <end position="198"/>
    </location>
</feature>
<feature type="transmembrane region" description="Helical" evidence="6">
    <location>
        <begin position="145"/>
        <end position="163"/>
    </location>
</feature>
<dbReference type="EMBL" id="CP022743">
    <property type="protein sequence ID" value="ASU34877.1"/>
    <property type="molecule type" value="Genomic_DNA"/>
</dbReference>